<dbReference type="EMBL" id="CAJVQA010047707">
    <property type="protein sequence ID" value="CAG8819226.1"/>
    <property type="molecule type" value="Genomic_DNA"/>
</dbReference>
<reference evidence="2" key="1">
    <citation type="submission" date="2021-06" db="EMBL/GenBank/DDBJ databases">
        <authorList>
            <person name="Kallberg Y."/>
            <person name="Tangrot J."/>
            <person name="Rosling A."/>
        </authorList>
    </citation>
    <scope>NUCLEOTIDE SEQUENCE</scope>
    <source>
        <strain evidence="2">FL966</strain>
    </source>
</reference>
<comment type="caution">
    <text evidence="2">The sequence shown here is derived from an EMBL/GenBank/DDBJ whole genome shotgun (WGS) entry which is preliminary data.</text>
</comment>
<protein>
    <submittedName>
        <fullName evidence="2">21850_t:CDS:1</fullName>
    </submittedName>
</protein>
<feature type="domain" description="DDE-1" evidence="1">
    <location>
        <begin position="33"/>
        <end position="68"/>
    </location>
</feature>
<sequence length="71" mass="8410">KWFSTELITSKRSSKWPLLEEALWLWVQAYNSLGNSTIKIKEFTLLDAFKLTKKAWENVTEKTIKNCWKST</sequence>
<feature type="non-terminal residue" evidence="2">
    <location>
        <position position="1"/>
    </location>
</feature>
<feature type="non-terminal residue" evidence="2">
    <location>
        <position position="71"/>
    </location>
</feature>
<name>A0A9N9PGX9_9GLOM</name>
<dbReference type="Proteomes" id="UP000789759">
    <property type="component" value="Unassembled WGS sequence"/>
</dbReference>
<dbReference type="AlphaFoldDB" id="A0A9N9PGX9"/>
<dbReference type="GO" id="GO:0003676">
    <property type="term" value="F:nucleic acid binding"/>
    <property type="evidence" value="ECO:0007669"/>
    <property type="project" value="InterPro"/>
</dbReference>
<accession>A0A9N9PGX9</accession>
<evidence type="ECO:0000259" key="1">
    <source>
        <dbReference type="Pfam" id="PF03184"/>
    </source>
</evidence>
<dbReference type="OrthoDB" id="2444286at2759"/>
<evidence type="ECO:0000313" key="3">
    <source>
        <dbReference type="Proteomes" id="UP000789759"/>
    </source>
</evidence>
<dbReference type="Pfam" id="PF03184">
    <property type="entry name" value="DDE_1"/>
    <property type="match status" value="1"/>
</dbReference>
<gene>
    <name evidence="2" type="ORF">CPELLU_LOCUS19514</name>
</gene>
<dbReference type="InterPro" id="IPR004875">
    <property type="entry name" value="DDE_SF_endonuclease_dom"/>
</dbReference>
<organism evidence="2 3">
    <name type="scientific">Cetraspora pellucida</name>
    <dbReference type="NCBI Taxonomy" id="1433469"/>
    <lineage>
        <taxon>Eukaryota</taxon>
        <taxon>Fungi</taxon>
        <taxon>Fungi incertae sedis</taxon>
        <taxon>Mucoromycota</taxon>
        <taxon>Glomeromycotina</taxon>
        <taxon>Glomeromycetes</taxon>
        <taxon>Diversisporales</taxon>
        <taxon>Gigasporaceae</taxon>
        <taxon>Cetraspora</taxon>
    </lineage>
</organism>
<keyword evidence="3" id="KW-1185">Reference proteome</keyword>
<evidence type="ECO:0000313" key="2">
    <source>
        <dbReference type="EMBL" id="CAG8819226.1"/>
    </source>
</evidence>
<proteinExistence type="predicted"/>